<evidence type="ECO:0000313" key="3">
    <source>
        <dbReference type="Proteomes" id="UP000779507"/>
    </source>
</evidence>
<sequence length="249" mass="27468">MRFVPQFLSLALAAACGGLLPGCAAKKSDPKATAVADRVMQAMGGTDAWNNTRYLAWDFFHGQYQIWDKKTGDFHWEQDTLVANYNLNSKQGHVYSRGKDISATPAGQKVLDGLYPAWVNNSYWLDMPFKLQDPGVNLTYKGAGKTMDGAPADVLGMTFENVGVTPENRYEVLVNRATGLVDEWAYFPKATDAQPAFRRRWNEYARHGQLLLAAGRSEAAKPARFDFVAAAQTLPDGVMTSPVPVTKLK</sequence>
<dbReference type="RefSeq" id="WP_173810217.1">
    <property type="nucleotide sequence ID" value="NZ_JABSNP010000009.1"/>
</dbReference>
<keyword evidence="1" id="KW-0732">Signal</keyword>
<accession>A0ABX2FQP6</accession>
<gene>
    <name evidence="2" type="ORF">HNP98_002327</name>
</gene>
<evidence type="ECO:0000313" key="2">
    <source>
        <dbReference type="EMBL" id="NRT19498.1"/>
    </source>
</evidence>
<keyword evidence="3" id="KW-1185">Reference proteome</keyword>
<feature type="chain" id="PRO_5046325603" description="Lipoprotein" evidence="1">
    <location>
        <begin position="25"/>
        <end position="249"/>
    </location>
</feature>
<comment type="caution">
    <text evidence="2">The sequence shown here is derived from an EMBL/GenBank/DDBJ whole genome shotgun (WGS) entry which is preliminary data.</text>
</comment>
<reference evidence="2 3" key="1">
    <citation type="submission" date="2020-05" db="EMBL/GenBank/DDBJ databases">
        <title>Genomic Encyclopedia of Type Strains, Phase IV (KMG-V): Genome sequencing to study the core and pangenomes of soil and plant-associated prokaryotes.</title>
        <authorList>
            <person name="Whitman W."/>
        </authorList>
    </citation>
    <scope>NUCLEOTIDE SEQUENCE [LARGE SCALE GENOMIC DNA]</scope>
    <source>
        <strain evidence="2 3">9A</strain>
    </source>
</reference>
<evidence type="ECO:0008006" key="4">
    <source>
        <dbReference type="Google" id="ProtNLM"/>
    </source>
</evidence>
<dbReference type="PROSITE" id="PS51257">
    <property type="entry name" value="PROKAR_LIPOPROTEIN"/>
    <property type="match status" value="1"/>
</dbReference>
<protein>
    <recommendedName>
        <fullName evidence="4">Lipoprotein</fullName>
    </recommendedName>
</protein>
<proteinExistence type="predicted"/>
<name>A0ABX2FQP6_9BACT</name>
<feature type="signal peptide" evidence="1">
    <location>
        <begin position="1"/>
        <end position="24"/>
    </location>
</feature>
<organism evidence="2 3">
    <name type="scientific">Hymenobacter caeli</name>
    <dbReference type="NCBI Taxonomy" id="2735894"/>
    <lineage>
        <taxon>Bacteria</taxon>
        <taxon>Pseudomonadati</taxon>
        <taxon>Bacteroidota</taxon>
        <taxon>Cytophagia</taxon>
        <taxon>Cytophagales</taxon>
        <taxon>Hymenobacteraceae</taxon>
        <taxon>Hymenobacter</taxon>
    </lineage>
</organism>
<dbReference type="EMBL" id="JABSNP010000009">
    <property type="protein sequence ID" value="NRT19498.1"/>
    <property type="molecule type" value="Genomic_DNA"/>
</dbReference>
<dbReference type="Proteomes" id="UP000779507">
    <property type="component" value="Unassembled WGS sequence"/>
</dbReference>
<evidence type="ECO:0000256" key="1">
    <source>
        <dbReference type="SAM" id="SignalP"/>
    </source>
</evidence>